<keyword evidence="1" id="KW-0813">Transport</keyword>
<dbReference type="PANTHER" id="PTHR45651">
    <property type="entry name" value="CYCLIC NUCLEOTIDE-GATED ION CHANNEL 15-RELATED-RELATED"/>
    <property type="match status" value="1"/>
</dbReference>
<sequence>MVTILSSGILRIDLMVNEEIAMQVRDNDRIRDDLGERTTRKTILQNLEPEGKFLLIWNVTFIVSCMIAVSLDPLFFYLPVINEDRRCLALDTKLKIIAICLRSVTDFIHLLNIILLFLSPYIDEDERKLGRTKAVTDSNKKFLNAAILIQYVLRVLRICLSWRKIFSTDNQLSRIVRVKAAFNFFLYIIASQVPLLEKNERLLQRICGFLKPVYYNEQSYIVREGEPLDATLFITQGIVWSFTTGNNGEGIDSSEAECIGKGDFYGQDLLDWAFNDSPTSLNLSKFPISKKTVKTHAKVEAFALMANDLKIVVSNWRTVASALRAARQRRHGR</sequence>
<dbReference type="Gene3D" id="2.60.120.10">
    <property type="entry name" value="Jelly Rolls"/>
    <property type="match status" value="1"/>
</dbReference>
<feature type="domain" description="Cyclic nucleotide-binding" evidence="4">
    <location>
        <begin position="199"/>
        <end position="283"/>
    </location>
</feature>
<evidence type="ECO:0000256" key="1">
    <source>
        <dbReference type="ARBA" id="ARBA00023286"/>
    </source>
</evidence>
<gene>
    <name evidence="5" type="ORF">SO802_024421</name>
</gene>
<evidence type="ECO:0000256" key="3">
    <source>
        <dbReference type="SAM" id="Phobius"/>
    </source>
</evidence>
<comment type="caution">
    <text evidence="5">The sequence shown here is derived from an EMBL/GenBank/DDBJ whole genome shotgun (WGS) entry which is preliminary data.</text>
</comment>
<keyword evidence="3" id="KW-1133">Transmembrane helix</keyword>
<keyword evidence="1" id="KW-0406">Ion transport</keyword>
<keyword evidence="6" id="KW-1185">Reference proteome</keyword>
<reference evidence="5 6" key="1">
    <citation type="submission" date="2024-01" db="EMBL/GenBank/DDBJ databases">
        <title>A telomere-to-telomere, gap-free genome of sweet tea (Lithocarpus litseifolius).</title>
        <authorList>
            <person name="Zhou J."/>
        </authorList>
    </citation>
    <scope>NUCLEOTIDE SEQUENCE [LARGE SCALE GENOMIC DNA]</scope>
    <source>
        <strain evidence="5">Zhou-2022a</strain>
        <tissue evidence="5">Leaf</tissue>
    </source>
</reference>
<organism evidence="5 6">
    <name type="scientific">Lithocarpus litseifolius</name>
    <dbReference type="NCBI Taxonomy" id="425828"/>
    <lineage>
        <taxon>Eukaryota</taxon>
        <taxon>Viridiplantae</taxon>
        <taxon>Streptophyta</taxon>
        <taxon>Embryophyta</taxon>
        <taxon>Tracheophyta</taxon>
        <taxon>Spermatophyta</taxon>
        <taxon>Magnoliopsida</taxon>
        <taxon>eudicotyledons</taxon>
        <taxon>Gunneridae</taxon>
        <taxon>Pentapetalae</taxon>
        <taxon>rosids</taxon>
        <taxon>fabids</taxon>
        <taxon>Fagales</taxon>
        <taxon>Fagaceae</taxon>
        <taxon>Lithocarpus</taxon>
    </lineage>
</organism>
<keyword evidence="2" id="KW-0407">Ion channel</keyword>
<name>A0AAW2C9G8_9ROSI</name>
<dbReference type="InterPro" id="IPR018490">
    <property type="entry name" value="cNMP-bd_dom_sf"/>
</dbReference>
<evidence type="ECO:0000259" key="4">
    <source>
        <dbReference type="PROSITE" id="PS50042"/>
    </source>
</evidence>
<dbReference type="InterPro" id="IPR014710">
    <property type="entry name" value="RmlC-like_jellyroll"/>
</dbReference>
<dbReference type="GO" id="GO:0034220">
    <property type="term" value="P:monoatomic ion transmembrane transport"/>
    <property type="evidence" value="ECO:0007669"/>
    <property type="project" value="UniProtKB-KW"/>
</dbReference>
<dbReference type="AlphaFoldDB" id="A0AAW2C9G8"/>
<dbReference type="Proteomes" id="UP001459277">
    <property type="component" value="Unassembled WGS sequence"/>
</dbReference>
<dbReference type="EMBL" id="JAZDWU010000008">
    <property type="protein sequence ID" value="KAK9994718.1"/>
    <property type="molecule type" value="Genomic_DNA"/>
</dbReference>
<dbReference type="SUPFAM" id="SSF51206">
    <property type="entry name" value="cAMP-binding domain-like"/>
    <property type="match status" value="1"/>
</dbReference>
<dbReference type="PROSITE" id="PS50042">
    <property type="entry name" value="CNMP_BINDING_3"/>
    <property type="match status" value="1"/>
</dbReference>
<accession>A0AAW2C9G8</accession>
<keyword evidence="3" id="KW-0472">Membrane</keyword>
<evidence type="ECO:0000256" key="2">
    <source>
        <dbReference type="ARBA" id="ARBA00023303"/>
    </source>
</evidence>
<proteinExistence type="predicted"/>
<protein>
    <recommendedName>
        <fullName evidence="4">Cyclic nucleotide-binding domain-containing protein</fullName>
    </recommendedName>
</protein>
<dbReference type="PANTHER" id="PTHR45651:SF68">
    <property type="entry name" value="ION TRANSPORT DOMAIN-CONTAINING PROTEIN"/>
    <property type="match status" value="1"/>
</dbReference>
<feature type="transmembrane region" description="Helical" evidence="3">
    <location>
        <begin position="54"/>
        <end position="78"/>
    </location>
</feature>
<feature type="transmembrane region" description="Helical" evidence="3">
    <location>
        <begin position="99"/>
        <end position="122"/>
    </location>
</feature>
<evidence type="ECO:0000313" key="6">
    <source>
        <dbReference type="Proteomes" id="UP001459277"/>
    </source>
</evidence>
<dbReference type="InterPro" id="IPR000595">
    <property type="entry name" value="cNMP-bd_dom"/>
</dbReference>
<evidence type="ECO:0000313" key="5">
    <source>
        <dbReference type="EMBL" id="KAK9994718.1"/>
    </source>
</evidence>
<keyword evidence="3" id="KW-0812">Transmembrane</keyword>
<keyword evidence="1" id="KW-1071">Ligand-gated ion channel</keyword>
<dbReference type="GO" id="GO:0016020">
    <property type="term" value="C:membrane"/>
    <property type="evidence" value="ECO:0007669"/>
    <property type="project" value="UniProtKB-SubCell"/>
</dbReference>